<reference evidence="3 4" key="1">
    <citation type="submission" date="2014-02" db="EMBL/GenBank/DDBJ databases">
        <title>Transposable element dynamics among asymbiotic and ectomycorrhizal Amanita fungi.</title>
        <authorList>
            <consortium name="DOE Joint Genome Institute"/>
            <person name="Hess J."/>
            <person name="Skrede I."/>
            <person name="Wolfe B."/>
            <person name="LaButti K."/>
            <person name="Ohm R.A."/>
            <person name="Grigoriev I.V."/>
            <person name="Pringle A."/>
        </authorList>
    </citation>
    <scope>NUCLEOTIDE SEQUENCE [LARGE SCALE GENOMIC DNA]</scope>
    <source>
        <strain evidence="3 4">SKay4041</strain>
    </source>
</reference>
<keyword evidence="4" id="KW-1185">Reference proteome</keyword>
<name>A0A2A9NH35_9AGAR</name>
<feature type="transmembrane region" description="Helical" evidence="1">
    <location>
        <begin position="126"/>
        <end position="148"/>
    </location>
</feature>
<proteinExistence type="predicted"/>
<gene>
    <name evidence="3" type="ORF">AMATHDRAFT_43207</name>
</gene>
<evidence type="ECO:0000313" key="3">
    <source>
        <dbReference type="EMBL" id="PFH47032.1"/>
    </source>
</evidence>
<evidence type="ECO:0000256" key="1">
    <source>
        <dbReference type="SAM" id="Phobius"/>
    </source>
</evidence>
<dbReference type="EMBL" id="KZ302140">
    <property type="protein sequence ID" value="PFH47032.1"/>
    <property type="molecule type" value="Genomic_DNA"/>
</dbReference>
<feature type="transmembrane region" description="Helical" evidence="1">
    <location>
        <begin position="94"/>
        <end position="114"/>
    </location>
</feature>
<feature type="transmembrane region" description="Helical" evidence="1">
    <location>
        <begin position="179"/>
        <end position="198"/>
    </location>
</feature>
<sequence length="277" mass="31150">MPPSLLSQIIRGLEIRQLTSYIQVASMTLLLYDHLLTMDLEIDYVWALRLSPVSILYYIARLLAYLEFTLGTLVLFMPAKGIYNHCHLVLSFDLYLFVIGTAFGEAILGLRVWAVWNRNRTVGFGLLLLFLGISAGGLISIACVMRSLKVLDISAFPPNFPGPGGITGCFTTELNNAQLGAWVCLLVWDTAVFVLLLIQGLRIHKSHFGTTHSKLFRVIFWDGVMYFLYMFALSVVNLIAIYSLPKPDYSELLATILRVIHVSLTSRVVFRTRAQLI</sequence>
<dbReference type="Proteomes" id="UP000242287">
    <property type="component" value="Unassembled WGS sequence"/>
</dbReference>
<protein>
    <recommendedName>
        <fullName evidence="2">DUF6533 domain-containing protein</fullName>
    </recommendedName>
</protein>
<keyword evidence="1" id="KW-0812">Transmembrane</keyword>
<dbReference type="AlphaFoldDB" id="A0A2A9NH35"/>
<dbReference type="Pfam" id="PF20151">
    <property type="entry name" value="DUF6533"/>
    <property type="match status" value="1"/>
</dbReference>
<organism evidence="3 4">
    <name type="scientific">Amanita thiersii Skay4041</name>
    <dbReference type="NCBI Taxonomy" id="703135"/>
    <lineage>
        <taxon>Eukaryota</taxon>
        <taxon>Fungi</taxon>
        <taxon>Dikarya</taxon>
        <taxon>Basidiomycota</taxon>
        <taxon>Agaricomycotina</taxon>
        <taxon>Agaricomycetes</taxon>
        <taxon>Agaricomycetidae</taxon>
        <taxon>Agaricales</taxon>
        <taxon>Pluteineae</taxon>
        <taxon>Amanitaceae</taxon>
        <taxon>Amanita</taxon>
    </lineage>
</organism>
<feature type="domain" description="DUF6533" evidence="2">
    <location>
        <begin position="21"/>
        <end position="64"/>
    </location>
</feature>
<accession>A0A2A9NH35</accession>
<feature type="transmembrane region" description="Helical" evidence="1">
    <location>
        <begin position="58"/>
        <end position="79"/>
    </location>
</feature>
<evidence type="ECO:0000259" key="2">
    <source>
        <dbReference type="Pfam" id="PF20151"/>
    </source>
</evidence>
<keyword evidence="1" id="KW-1133">Transmembrane helix</keyword>
<dbReference type="InterPro" id="IPR045340">
    <property type="entry name" value="DUF6533"/>
</dbReference>
<feature type="transmembrane region" description="Helical" evidence="1">
    <location>
        <begin position="219"/>
        <end position="240"/>
    </location>
</feature>
<dbReference type="OrthoDB" id="3350812at2759"/>
<keyword evidence="1" id="KW-0472">Membrane</keyword>
<evidence type="ECO:0000313" key="4">
    <source>
        <dbReference type="Proteomes" id="UP000242287"/>
    </source>
</evidence>